<gene>
    <name evidence="1" type="ORF">V5799_013111</name>
</gene>
<reference evidence="1 2" key="1">
    <citation type="journal article" date="2023" name="Arcadia Sci">
        <title>De novo assembly of a long-read Amblyomma americanum tick genome.</title>
        <authorList>
            <person name="Chou S."/>
            <person name="Poskanzer K.E."/>
            <person name="Rollins M."/>
            <person name="Thuy-Boun P.S."/>
        </authorList>
    </citation>
    <scope>NUCLEOTIDE SEQUENCE [LARGE SCALE GENOMIC DNA]</scope>
    <source>
        <strain evidence="1">F_SG_1</strain>
        <tissue evidence="1">Salivary glands</tissue>
    </source>
</reference>
<evidence type="ECO:0000313" key="2">
    <source>
        <dbReference type="Proteomes" id="UP001321473"/>
    </source>
</evidence>
<sequence>MLFDKFWVPSQLLYSFECRFTSFYLLGFKFKNVILHNICHCLGQKKINLFWSLRTFILHWCCSSRVFSSPPNSARLRKGYI</sequence>
<keyword evidence="2" id="KW-1185">Reference proteome</keyword>
<dbReference type="Proteomes" id="UP001321473">
    <property type="component" value="Unassembled WGS sequence"/>
</dbReference>
<name>A0AAQ4E6S9_AMBAM</name>
<evidence type="ECO:0000313" key="1">
    <source>
        <dbReference type="EMBL" id="KAK8770421.1"/>
    </source>
</evidence>
<dbReference type="EMBL" id="JARKHS020021173">
    <property type="protein sequence ID" value="KAK8770421.1"/>
    <property type="molecule type" value="Genomic_DNA"/>
</dbReference>
<protein>
    <submittedName>
        <fullName evidence="1">Uncharacterized protein</fullName>
    </submittedName>
</protein>
<organism evidence="1 2">
    <name type="scientific">Amblyomma americanum</name>
    <name type="common">Lone star tick</name>
    <dbReference type="NCBI Taxonomy" id="6943"/>
    <lineage>
        <taxon>Eukaryota</taxon>
        <taxon>Metazoa</taxon>
        <taxon>Ecdysozoa</taxon>
        <taxon>Arthropoda</taxon>
        <taxon>Chelicerata</taxon>
        <taxon>Arachnida</taxon>
        <taxon>Acari</taxon>
        <taxon>Parasitiformes</taxon>
        <taxon>Ixodida</taxon>
        <taxon>Ixodoidea</taxon>
        <taxon>Ixodidae</taxon>
        <taxon>Amblyomminae</taxon>
        <taxon>Amblyomma</taxon>
    </lineage>
</organism>
<proteinExistence type="predicted"/>
<comment type="caution">
    <text evidence="1">The sequence shown here is derived from an EMBL/GenBank/DDBJ whole genome shotgun (WGS) entry which is preliminary data.</text>
</comment>
<dbReference type="AlphaFoldDB" id="A0AAQ4E6S9"/>
<accession>A0AAQ4E6S9</accession>